<feature type="transmembrane region" description="Helical" evidence="1">
    <location>
        <begin position="150"/>
        <end position="173"/>
    </location>
</feature>
<proteinExistence type="predicted"/>
<reference evidence="2 3" key="1">
    <citation type="submission" date="2024-09" db="EMBL/GenBank/DDBJ databases">
        <authorList>
            <person name="Sun Q."/>
            <person name="Mori K."/>
        </authorList>
    </citation>
    <scope>NUCLEOTIDE SEQUENCE [LARGE SCALE GENOMIC DNA]</scope>
    <source>
        <strain evidence="2 3">TBRC 5777</strain>
    </source>
</reference>
<dbReference type="RefSeq" id="WP_377044776.1">
    <property type="nucleotide sequence ID" value="NZ_JBHLUN010000008.1"/>
</dbReference>
<keyword evidence="3" id="KW-1185">Reference proteome</keyword>
<dbReference type="Pfam" id="PF11157">
    <property type="entry name" value="DUF2937"/>
    <property type="match status" value="1"/>
</dbReference>
<sequence>MGFIGRWLGDFVRLALALALAVAAMQLPALSGSYTAALLQIAEDGRRDIEARKALARQYYELPDTGDQTVIEALRPREPSNAQGLALSVEREGRMRGTYERLQQTPALLRPVDALWDALSDGQGDKRAVLRTAVATHEPSLILGTAAATYGLVGLLLGVLLAEALLTLLRALLGGMFRRRPRRQAAV</sequence>
<accession>A0ABV6JTG8</accession>
<dbReference type="Proteomes" id="UP001589865">
    <property type="component" value="Unassembled WGS sequence"/>
</dbReference>
<keyword evidence="1" id="KW-0812">Transmembrane</keyword>
<evidence type="ECO:0000313" key="2">
    <source>
        <dbReference type="EMBL" id="MFC0409023.1"/>
    </source>
</evidence>
<protein>
    <submittedName>
        <fullName evidence="2">DUF2937 family protein</fullName>
    </submittedName>
</protein>
<dbReference type="InterPro" id="IPR022584">
    <property type="entry name" value="DUF2937"/>
</dbReference>
<keyword evidence="1" id="KW-1133">Transmembrane helix</keyword>
<keyword evidence="1" id="KW-0472">Membrane</keyword>
<name>A0ABV6JTG8_9PROT</name>
<comment type="caution">
    <text evidence="2">The sequence shown here is derived from an EMBL/GenBank/DDBJ whole genome shotgun (WGS) entry which is preliminary data.</text>
</comment>
<evidence type="ECO:0000313" key="3">
    <source>
        <dbReference type="Proteomes" id="UP001589865"/>
    </source>
</evidence>
<organism evidence="2 3">
    <name type="scientific">Roseomonas elaeocarpi</name>
    <dbReference type="NCBI Taxonomy" id="907779"/>
    <lineage>
        <taxon>Bacteria</taxon>
        <taxon>Pseudomonadati</taxon>
        <taxon>Pseudomonadota</taxon>
        <taxon>Alphaproteobacteria</taxon>
        <taxon>Acetobacterales</taxon>
        <taxon>Roseomonadaceae</taxon>
        <taxon>Roseomonas</taxon>
    </lineage>
</organism>
<evidence type="ECO:0000256" key="1">
    <source>
        <dbReference type="SAM" id="Phobius"/>
    </source>
</evidence>
<gene>
    <name evidence="2" type="ORF">ACFFGY_12235</name>
</gene>
<dbReference type="EMBL" id="JBHLUN010000008">
    <property type="protein sequence ID" value="MFC0409023.1"/>
    <property type="molecule type" value="Genomic_DNA"/>
</dbReference>